<dbReference type="GO" id="GO:0005667">
    <property type="term" value="C:transcription regulator complex"/>
    <property type="evidence" value="ECO:0007669"/>
    <property type="project" value="TreeGrafter"/>
</dbReference>
<evidence type="ECO:0000256" key="1">
    <source>
        <dbReference type="ARBA" id="ARBA00022723"/>
    </source>
</evidence>
<keyword evidence="4" id="KW-0862">Zinc</keyword>
<dbReference type="VEuPathDB" id="FungiDB:MUCCIDRAFT_90416"/>
<protein>
    <submittedName>
        <fullName evidence="8">C2H2-type zinc finger transcription factor</fullName>
    </submittedName>
</protein>
<dbReference type="PANTHER" id="PTHR14003:SF19">
    <property type="entry name" value="YY2 TRANSCRIPTION FACTOR"/>
    <property type="match status" value="1"/>
</dbReference>
<feature type="domain" description="C2H2-type" evidence="7">
    <location>
        <begin position="230"/>
        <end position="257"/>
    </location>
</feature>
<dbReference type="AlphaFoldDB" id="A0A162TUN3"/>
<evidence type="ECO:0000313" key="8">
    <source>
        <dbReference type="EMBL" id="OAD07282.1"/>
    </source>
</evidence>
<dbReference type="InterPro" id="IPR013087">
    <property type="entry name" value="Znf_C2H2_type"/>
</dbReference>
<dbReference type="GO" id="GO:0008270">
    <property type="term" value="F:zinc ion binding"/>
    <property type="evidence" value="ECO:0007669"/>
    <property type="project" value="UniProtKB-KW"/>
</dbReference>
<dbReference type="PROSITE" id="PS00028">
    <property type="entry name" value="ZINC_FINGER_C2H2_1"/>
    <property type="match status" value="2"/>
</dbReference>
<reference evidence="8 9" key="1">
    <citation type="submission" date="2015-06" db="EMBL/GenBank/DDBJ databases">
        <title>Expansion of signal transduction pathways in fungi by whole-genome duplication.</title>
        <authorList>
            <consortium name="DOE Joint Genome Institute"/>
            <person name="Corrochano L.M."/>
            <person name="Kuo A."/>
            <person name="Marcet-Houben M."/>
            <person name="Polaino S."/>
            <person name="Salamov A."/>
            <person name="Villalobos J.M."/>
            <person name="Alvarez M.I."/>
            <person name="Avalos J."/>
            <person name="Benito E.P."/>
            <person name="Benoit I."/>
            <person name="Burger G."/>
            <person name="Camino L.P."/>
            <person name="Canovas D."/>
            <person name="Cerda-Olmedo E."/>
            <person name="Cheng J.-F."/>
            <person name="Dominguez A."/>
            <person name="Elias M."/>
            <person name="Eslava A.P."/>
            <person name="Glaser F."/>
            <person name="Grimwood J."/>
            <person name="Gutierrez G."/>
            <person name="Heitman J."/>
            <person name="Henrissat B."/>
            <person name="Iturriaga E.A."/>
            <person name="Lang B.F."/>
            <person name="Lavin J.L."/>
            <person name="Lee S."/>
            <person name="Li W."/>
            <person name="Lindquist E."/>
            <person name="Lopez-Garcia S."/>
            <person name="Luque E.M."/>
            <person name="Marcos A.T."/>
            <person name="Martin J."/>
            <person name="Mccluskey K."/>
            <person name="Medina H.R."/>
            <person name="Miralles-Duran A."/>
            <person name="Miyazaki A."/>
            <person name="Munoz-Torres E."/>
            <person name="Oguiza J.A."/>
            <person name="Ohm R."/>
            <person name="Olmedo M."/>
            <person name="Orejas M."/>
            <person name="Ortiz-Castellanos L."/>
            <person name="Pisabarro A.G."/>
            <person name="Rodriguez-Romero J."/>
            <person name="Ruiz-Herrera J."/>
            <person name="Ruiz-Vazquez R."/>
            <person name="Sanz C."/>
            <person name="Schackwitz W."/>
            <person name="Schmutz J."/>
            <person name="Shahriari M."/>
            <person name="Shelest E."/>
            <person name="Silva-Franco F."/>
            <person name="Soanes D."/>
            <person name="Syed K."/>
            <person name="Tagua V.G."/>
            <person name="Talbot N.J."/>
            <person name="Thon M."/>
            <person name="De Vries R.P."/>
            <person name="Wiebenga A."/>
            <person name="Yadav J.S."/>
            <person name="Braun E.L."/>
            <person name="Baker S."/>
            <person name="Garre V."/>
            <person name="Horwitz B."/>
            <person name="Torres-Martinez S."/>
            <person name="Idnurm A."/>
            <person name="Herrera-Estrella A."/>
            <person name="Gabaldon T."/>
            <person name="Grigoriev I.V."/>
        </authorList>
    </citation>
    <scope>NUCLEOTIDE SEQUENCE [LARGE SCALE GENOMIC DNA]</scope>
    <source>
        <strain evidence="8 9">CBS 277.49</strain>
    </source>
</reference>
<gene>
    <name evidence="8" type="ORF">MUCCIDRAFT_90416</name>
</gene>
<evidence type="ECO:0000256" key="5">
    <source>
        <dbReference type="PROSITE-ProRule" id="PRU00042"/>
    </source>
</evidence>
<name>A0A162TUN3_MUCCL</name>
<dbReference type="Pfam" id="PF00096">
    <property type="entry name" value="zf-C2H2"/>
    <property type="match status" value="2"/>
</dbReference>
<keyword evidence="9" id="KW-1185">Reference proteome</keyword>
<dbReference type="GO" id="GO:0000981">
    <property type="term" value="F:DNA-binding transcription factor activity, RNA polymerase II-specific"/>
    <property type="evidence" value="ECO:0007669"/>
    <property type="project" value="TreeGrafter"/>
</dbReference>
<dbReference type="FunFam" id="3.30.160.60:FF:000358">
    <property type="entry name" value="zinc finger protein 24"/>
    <property type="match status" value="1"/>
</dbReference>
<organism evidence="8 9">
    <name type="scientific">Mucor lusitanicus CBS 277.49</name>
    <dbReference type="NCBI Taxonomy" id="747725"/>
    <lineage>
        <taxon>Eukaryota</taxon>
        <taxon>Fungi</taxon>
        <taxon>Fungi incertae sedis</taxon>
        <taxon>Mucoromycota</taxon>
        <taxon>Mucoromycotina</taxon>
        <taxon>Mucoromycetes</taxon>
        <taxon>Mucorales</taxon>
        <taxon>Mucorineae</taxon>
        <taxon>Mucoraceae</taxon>
        <taxon>Mucor</taxon>
    </lineage>
</organism>
<evidence type="ECO:0000259" key="7">
    <source>
        <dbReference type="PROSITE" id="PS50157"/>
    </source>
</evidence>
<dbReference type="PANTHER" id="PTHR14003">
    <property type="entry name" value="TRANSCRIPTIONAL REPRESSOR PROTEIN YY"/>
    <property type="match status" value="1"/>
</dbReference>
<sequence length="287" mass="31614">MESMSYSSNSSFAPQSYIPFPSNNNHTLMAPSRSFSPEFHHVDSPTYSFASSSSASRIQDEKYAPLYAPSMYNTLEKQEILSPLPDSFYDAYQAGAGGGMPLLTPPADPFYYPSTTHPQQEYRALPPPPPAAAPSVDYPIDYYFDSNASSPMPCYTPGCQCQLPTPPATTTQSPPQQPSFYSMPSAGFYDPSPYARHSTSTAGSKRQYKSRSSIDSTLSHEKSANTPRRYKCTLCIKRFTRPSSLATHMHSHTGEKPYKCVVDGCGRRFSVVSNLRRHAKIHSGAAP</sequence>
<keyword evidence="2" id="KW-0677">Repeat</keyword>
<dbReference type="FunFam" id="3.30.160.60:FF:000340">
    <property type="entry name" value="zinc finger protein 473 isoform X1"/>
    <property type="match status" value="1"/>
</dbReference>
<dbReference type="GO" id="GO:0000785">
    <property type="term" value="C:chromatin"/>
    <property type="evidence" value="ECO:0007669"/>
    <property type="project" value="TreeGrafter"/>
</dbReference>
<dbReference type="GO" id="GO:0000978">
    <property type="term" value="F:RNA polymerase II cis-regulatory region sequence-specific DNA binding"/>
    <property type="evidence" value="ECO:0007669"/>
    <property type="project" value="TreeGrafter"/>
</dbReference>
<comment type="caution">
    <text evidence="8">The sequence shown here is derived from an EMBL/GenBank/DDBJ whole genome shotgun (WGS) entry which is preliminary data.</text>
</comment>
<dbReference type="Gene3D" id="3.30.160.60">
    <property type="entry name" value="Classic Zinc Finger"/>
    <property type="match status" value="2"/>
</dbReference>
<evidence type="ECO:0000256" key="2">
    <source>
        <dbReference type="ARBA" id="ARBA00022737"/>
    </source>
</evidence>
<keyword evidence="1" id="KW-0479">Metal-binding</keyword>
<feature type="compositionally biased region" description="Polar residues" evidence="6">
    <location>
        <begin position="197"/>
        <end position="217"/>
    </location>
</feature>
<dbReference type="SMART" id="SM00355">
    <property type="entry name" value="ZnF_C2H2"/>
    <property type="match status" value="2"/>
</dbReference>
<dbReference type="Proteomes" id="UP000077051">
    <property type="component" value="Unassembled WGS sequence"/>
</dbReference>
<feature type="region of interest" description="Disordered" evidence="6">
    <location>
        <begin position="192"/>
        <end position="222"/>
    </location>
</feature>
<dbReference type="EMBL" id="AMYB01000002">
    <property type="protein sequence ID" value="OAD07282.1"/>
    <property type="molecule type" value="Genomic_DNA"/>
</dbReference>
<evidence type="ECO:0000256" key="3">
    <source>
        <dbReference type="ARBA" id="ARBA00022771"/>
    </source>
</evidence>
<evidence type="ECO:0000313" key="9">
    <source>
        <dbReference type="Proteomes" id="UP000077051"/>
    </source>
</evidence>
<dbReference type="InterPro" id="IPR036236">
    <property type="entry name" value="Znf_C2H2_sf"/>
</dbReference>
<proteinExistence type="predicted"/>
<evidence type="ECO:0000256" key="4">
    <source>
        <dbReference type="ARBA" id="ARBA00022833"/>
    </source>
</evidence>
<dbReference type="SUPFAM" id="SSF57667">
    <property type="entry name" value="beta-beta-alpha zinc fingers"/>
    <property type="match status" value="1"/>
</dbReference>
<dbReference type="GO" id="GO:0031519">
    <property type="term" value="C:PcG protein complex"/>
    <property type="evidence" value="ECO:0007669"/>
    <property type="project" value="TreeGrafter"/>
</dbReference>
<keyword evidence="3 5" id="KW-0863">Zinc-finger</keyword>
<dbReference type="OrthoDB" id="6077919at2759"/>
<dbReference type="STRING" id="747725.A0A162TUN3"/>
<dbReference type="PROSITE" id="PS50157">
    <property type="entry name" value="ZINC_FINGER_C2H2_2"/>
    <property type="match status" value="2"/>
</dbReference>
<evidence type="ECO:0000256" key="6">
    <source>
        <dbReference type="SAM" id="MobiDB-lite"/>
    </source>
</evidence>
<feature type="domain" description="C2H2-type" evidence="7">
    <location>
        <begin position="258"/>
        <end position="287"/>
    </location>
</feature>
<accession>A0A162TUN3</accession>